<keyword evidence="1" id="KW-1185">Reference proteome</keyword>
<dbReference type="InterPro" id="IPR032675">
    <property type="entry name" value="LRR_dom_sf"/>
</dbReference>
<evidence type="ECO:0000313" key="2">
    <source>
        <dbReference type="RefSeq" id="XP_022257249.1"/>
    </source>
</evidence>
<dbReference type="Proteomes" id="UP000694941">
    <property type="component" value="Unplaced"/>
</dbReference>
<dbReference type="RefSeq" id="XP_022257249.1">
    <property type="nucleotide sequence ID" value="XM_022401541.1"/>
</dbReference>
<name>A0ABM1TMZ3_LIMPO</name>
<dbReference type="GeneID" id="106473030"/>
<dbReference type="SMART" id="SM00367">
    <property type="entry name" value="LRR_CC"/>
    <property type="match status" value="1"/>
</dbReference>
<protein>
    <submittedName>
        <fullName evidence="2">ATP synthase subunit s-like protein isoform X1</fullName>
    </submittedName>
</protein>
<reference evidence="2" key="1">
    <citation type="submission" date="2025-08" db="UniProtKB">
        <authorList>
            <consortium name="RefSeq"/>
        </authorList>
    </citation>
    <scope>IDENTIFICATION</scope>
    <source>
        <tissue evidence="2">Muscle</tissue>
    </source>
</reference>
<proteinExistence type="predicted"/>
<dbReference type="Gene3D" id="3.80.10.10">
    <property type="entry name" value="Ribonuclease Inhibitor"/>
    <property type="match status" value="1"/>
</dbReference>
<dbReference type="SUPFAM" id="SSF52047">
    <property type="entry name" value="RNI-like"/>
    <property type="match status" value="1"/>
</dbReference>
<evidence type="ECO:0000313" key="1">
    <source>
        <dbReference type="Proteomes" id="UP000694941"/>
    </source>
</evidence>
<organism evidence="1 2">
    <name type="scientific">Limulus polyphemus</name>
    <name type="common">Atlantic horseshoe crab</name>
    <dbReference type="NCBI Taxonomy" id="6850"/>
    <lineage>
        <taxon>Eukaryota</taxon>
        <taxon>Metazoa</taxon>
        <taxon>Ecdysozoa</taxon>
        <taxon>Arthropoda</taxon>
        <taxon>Chelicerata</taxon>
        <taxon>Merostomata</taxon>
        <taxon>Xiphosura</taxon>
        <taxon>Limulidae</taxon>
        <taxon>Limulus</taxon>
    </lineage>
</organism>
<accession>A0ABM1TMZ3</accession>
<gene>
    <name evidence="2" type="primary">LOC106473030</name>
</gene>
<dbReference type="InterPro" id="IPR006553">
    <property type="entry name" value="Leu-rich_rpt_Cys-con_subtyp"/>
</dbReference>
<sequence>MPDTEYLYYCQTSHFVIRIPRGGSKIKKKDKPRKRWMICSAMYLFSRSLKTVQVPLCVIRYTTLGFSRLFNENNPQFPRKPEENLTSVFSLFKPRKGIGVDVLSFLHQKWDFSISGFQRWNKRRKEALFLQDQCYIPERHNILGPDLASAHFIVHRGGCVKFVGQDIWLKKDEDDNYDLPSQYKPNMYLEKIDASGIPLAYEGFDNLVNLLHLKSLTLHDSPHLDDWCLDRFHQFRSLEHLDISGCQQVTERGICTLHKLKNLKKLNLTGVSGVKNLELVCLLLEDVLPELRIEGVNYMDTSILGQASPEK</sequence>